<dbReference type="RefSeq" id="WP_233403102.1">
    <property type="nucleotide sequence ID" value="NZ_CP168173.1"/>
</dbReference>
<dbReference type="AlphaFoldDB" id="A0A9X4BUY6"/>
<protein>
    <submittedName>
        <fullName evidence="1">Uncharacterized protein</fullName>
    </submittedName>
</protein>
<accession>A0A9X4BUY6</accession>
<dbReference type="Proteomes" id="UP001140230">
    <property type="component" value="Unassembled WGS sequence"/>
</dbReference>
<reference evidence="1" key="2">
    <citation type="submission" date="2022-08" db="EMBL/GenBank/DDBJ databases">
        <authorList>
            <person name="Iruegas-Bocardo F."/>
            <person name="Weisberg A.J."/>
            <person name="Riutta E.R."/>
            <person name="Kilday K."/>
            <person name="Bonkowski J.C."/>
            <person name="Creswell T."/>
            <person name="Daughtrey M.L."/>
            <person name="Rane K."/>
            <person name="Grunwald N.J."/>
            <person name="Chang J.H."/>
            <person name="Putnam M.L."/>
        </authorList>
    </citation>
    <scope>NUCLEOTIDE SEQUENCE</scope>
    <source>
        <strain evidence="1">22-338</strain>
    </source>
</reference>
<gene>
    <name evidence="1" type="ORF">NY667_19890</name>
</gene>
<sequence>MLIAKDLVRVAVTALIIGLIVSCSIQSPPANTPIAKEQPEMRTAVPLTRSLPPNDGEEMVLEFDVPAQPDDANPPIFIGIQLTGSDTGAVADAADSLVRADIVAVVHLERIQQAGSVTVELQRSQRVGREQEVPVTIAADGIANGLFALNADVATMASAGLAPTGRVSEELAFAYSTSLQAGRYRLRLRIDQNRQALLDANAQLLIAYTHKAK</sequence>
<dbReference type="PROSITE" id="PS51257">
    <property type="entry name" value="PROKAR_LIPOPROTEIN"/>
    <property type="match status" value="1"/>
</dbReference>
<name>A0A9X4BUY6_9XANT</name>
<evidence type="ECO:0000313" key="1">
    <source>
        <dbReference type="EMBL" id="MDC8640004.1"/>
    </source>
</evidence>
<proteinExistence type="predicted"/>
<dbReference type="EMBL" id="JANWTP010000091">
    <property type="protein sequence ID" value="MDC8640004.1"/>
    <property type="molecule type" value="Genomic_DNA"/>
</dbReference>
<evidence type="ECO:0000313" key="2">
    <source>
        <dbReference type="Proteomes" id="UP001140230"/>
    </source>
</evidence>
<organism evidence="1 2">
    <name type="scientific">Xanthomonas hortorum pv. hederae</name>
    <dbReference type="NCBI Taxonomy" id="453603"/>
    <lineage>
        <taxon>Bacteria</taxon>
        <taxon>Pseudomonadati</taxon>
        <taxon>Pseudomonadota</taxon>
        <taxon>Gammaproteobacteria</taxon>
        <taxon>Lysobacterales</taxon>
        <taxon>Lysobacteraceae</taxon>
        <taxon>Xanthomonas</taxon>
    </lineage>
</organism>
<reference evidence="1" key="1">
    <citation type="journal article" date="2022" name="Phytopathology">
        <title>Whole genome sequencing-based tracing of a 2022 introduction and outbreak of Xanthomonas hortorum pv. pelargonii.</title>
        <authorList>
            <person name="Iruegas Bocardo F."/>
            <person name="Weisberg A.J."/>
            <person name="Riutta E.R."/>
            <person name="Kilday K.B."/>
            <person name="Bonkowski J.C."/>
            <person name="Creswell T.C."/>
            <person name="Daughtrey M."/>
            <person name="Rane K.K."/>
            <person name="Grunwald N.J."/>
            <person name="Chang J.H."/>
            <person name="Putnam M."/>
        </authorList>
    </citation>
    <scope>NUCLEOTIDE SEQUENCE</scope>
    <source>
        <strain evidence="1">22-338</strain>
    </source>
</reference>
<comment type="caution">
    <text evidence="1">The sequence shown here is derived from an EMBL/GenBank/DDBJ whole genome shotgun (WGS) entry which is preliminary data.</text>
</comment>